<evidence type="ECO:0000256" key="1">
    <source>
        <dbReference type="SAM" id="MobiDB-lite"/>
    </source>
</evidence>
<name>A0A0G0T1X2_9BACT</name>
<accession>A0A0G0T1X2</accession>
<keyword evidence="2" id="KW-0812">Transmembrane</keyword>
<keyword evidence="2" id="KW-0472">Membrane</keyword>
<feature type="compositionally biased region" description="Pro residues" evidence="1">
    <location>
        <begin position="442"/>
        <end position="464"/>
    </location>
</feature>
<feature type="domain" description="Cohesin" evidence="3">
    <location>
        <begin position="277"/>
        <end position="392"/>
    </location>
</feature>
<dbReference type="Gene3D" id="1.10.1330.10">
    <property type="entry name" value="Dockerin domain"/>
    <property type="match status" value="1"/>
</dbReference>
<dbReference type="CDD" id="cd08547">
    <property type="entry name" value="Type_II_cohesin"/>
    <property type="match status" value="1"/>
</dbReference>
<feature type="region of interest" description="Disordered" evidence="1">
    <location>
        <begin position="429"/>
        <end position="470"/>
    </location>
</feature>
<dbReference type="Proteomes" id="UP000034664">
    <property type="component" value="Unassembled WGS sequence"/>
</dbReference>
<dbReference type="SUPFAM" id="SSF49384">
    <property type="entry name" value="Carbohydrate-binding domain"/>
    <property type="match status" value="1"/>
</dbReference>
<dbReference type="Gene3D" id="2.60.40.680">
    <property type="match status" value="1"/>
</dbReference>
<dbReference type="InterPro" id="IPR047676">
    <property type="entry name" value="FxLYD_dom"/>
</dbReference>
<dbReference type="InterPro" id="IPR018247">
    <property type="entry name" value="EF_Hand_1_Ca_BS"/>
</dbReference>
<dbReference type="InterPro" id="IPR036439">
    <property type="entry name" value="Dockerin_dom_sf"/>
</dbReference>
<feature type="transmembrane region" description="Helical" evidence="2">
    <location>
        <begin position="12"/>
        <end position="33"/>
    </location>
</feature>
<evidence type="ECO:0000313" key="4">
    <source>
        <dbReference type="EMBL" id="KKR71044.1"/>
    </source>
</evidence>
<dbReference type="InterPro" id="IPR002102">
    <property type="entry name" value="Cohesin_dom"/>
</dbReference>
<proteinExistence type="predicted"/>
<dbReference type="PROSITE" id="PS00018">
    <property type="entry name" value="EF_HAND_1"/>
    <property type="match status" value="1"/>
</dbReference>
<evidence type="ECO:0000256" key="2">
    <source>
        <dbReference type="SAM" id="Phobius"/>
    </source>
</evidence>
<evidence type="ECO:0000313" key="5">
    <source>
        <dbReference type="Proteomes" id="UP000034664"/>
    </source>
</evidence>
<dbReference type="SUPFAM" id="SSF63446">
    <property type="entry name" value="Type I dockerin domain"/>
    <property type="match status" value="1"/>
</dbReference>
<reference evidence="4 5" key="1">
    <citation type="journal article" date="2015" name="Nature">
        <title>rRNA introns, odd ribosomes, and small enigmatic genomes across a large radiation of phyla.</title>
        <authorList>
            <person name="Brown C.T."/>
            <person name="Hug L.A."/>
            <person name="Thomas B.C."/>
            <person name="Sharon I."/>
            <person name="Castelle C.J."/>
            <person name="Singh A."/>
            <person name="Wilkins M.J."/>
            <person name="Williams K.H."/>
            <person name="Banfield J.F."/>
        </authorList>
    </citation>
    <scope>NUCLEOTIDE SEQUENCE [LARGE SCALE GENOMIC DNA]</scope>
</reference>
<sequence>MRIGNFHLDKNQINVLVFGLLVLLLPVAVYLAGTVTNTTRKAAPTASLSFVAKNQSGTVIGQNPDTSYTFNQGEKVTLDVMLTTGTNQVEMALMTIDYPGNILSINYDPTPASQDPLTGIGMHLTTDLYCGVNENPFDANNYLGDAWFRGVEVNETTHQPTGSLRILCGAGSNSVPFTPLRSAPAGQTTKIATITFTVGQPTNSSDIIFRINSADVNASPTLLTALGCRQATEACGNDNTCIEAVPQCQNNLNANQTTGITFTTNASQSEPSIDLSTASTTVNNGSTFNVEIRANSSGQAISGVDAVLEYDNPFFQVVSVTPNTASTVFTSFQNDKFANFFNNNYPAGSGKGRVDIAALIDPNDLDGVIMTNELIATVQFRAVGVTTPQSTIAVFIDPDITKRNSDANIAVFGSGTDILSATRNLNMTVSGTLSPTATPTRTPTPTPTTGPNTPTPTQIPPTNTPTPTVGPQVSISFRIDLQGRNWRTNILNRLTNLYVFVNGVENQSKRTLNATSNSTTGLISNAFTLNAGTYEFVVQPKGFLNQAVTQAVSGTNSEIGSSLSQFKGGDLDNSGKVTGADYNFMLSFFKKDTSSTDGDIASIIMADLDGSEQVNSLDFSLLLSNWNRCGAYEDSNADGIVDTKYDTANPCN</sequence>
<dbReference type="InterPro" id="IPR008965">
    <property type="entry name" value="CBM2/CBM3_carb-bd_dom_sf"/>
</dbReference>
<dbReference type="NCBIfam" id="NF038353">
    <property type="entry name" value="FxLYD_dom"/>
    <property type="match status" value="1"/>
</dbReference>
<keyword evidence="2" id="KW-1133">Transmembrane helix</keyword>
<dbReference type="PATRIC" id="fig|1618482.3.peg.1084"/>
<dbReference type="Pfam" id="PF00963">
    <property type="entry name" value="Cohesin"/>
    <property type="match status" value="1"/>
</dbReference>
<dbReference type="GO" id="GO:0000272">
    <property type="term" value="P:polysaccharide catabolic process"/>
    <property type="evidence" value="ECO:0007669"/>
    <property type="project" value="InterPro"/>
</dbReference>
<evidence type="ECO:0000259" key="3">
    <source>
        <dbReference type="Pfam" id="PF00963"/>
    </source>
</evidence>
<organism evidence="4 5">
    <name type="scientific">Candidatus Roizmanbacteria bacterium GW2011_GWB1_40_7</name>
    <dbReference type="NCBI Taxonomy" id="1618482"/>
    <lineage>
        <taxon>Bacteria</taxon>
        <taxon>Candidatus Roizmaniibacteriota</taxon>
    </lineage>
</organism>
<protein>
    <recommendedName>
        <fullName evidence="3">Cohesin domain-containing protein</fullName>
    </recommendedName>
</protein>
<comment type="caution">
    <text evidence="4">The sequence shown here is derived from an EMBL/GenBank/DDBJ whole genome shotgun (WGS) entry which is preliminary data.</text>
</comment>
<dbReference type="AlphaFoldDB" id="A0A0G0T1X2"/>
<dbReference type="EMBL" id="LBZM01000037">
    <property type="protein sequence ID" value="KKR71044.1"/>
    <property type="molecule type" value="Genomic_DNA"/>
</dbReference>
<dbReference type="GO" id="GO:0030246">
    <property type="term" value="F:carbohydrate binding"/>
    <property type="evidence" value="ECO:0007669"/>
    <property type="project" value="InterPro"/>
</dbReference>
<gene>
    <name evidence="4" type="ORF">UU14_C0037G0013</name>
</gene>